<feature type="DNA-binding region" description="H-T-H motif" evidence="2">
    <location>
        <begin position="17"/>
        <end position="36"/>
    </location>
</feature>
<evidence type="ECO:0000313" key="4">
    <source>
        <dbReference type="EMBL" id="SDD43949.1"/>
    </source>
</evidence>
<dbReference type="EMBL" id="FMZM01000008">
    <property type="protein sequence ID" value="SDD43949.1"/>
    <property type="molecule type" value="Genomic_DNA"/>
</dbReference>
<dbReference type="SUPFAM" id="SSF48498">
    <property type="entry name" value="Tetracyclin repressor-like, C-terminal domain"/>
    <property type="match status" value="1"/>
</dbReference>
<keyword evidence="5" id="KW-1185">Reference proteome</keyword>
<name>A0A1G6URL9_9ACTN</name>
<protein>
    <submittedName>
        <fullName evidence="4">DNA-binding transcriptional regulator, AcrR family</fullName>
    </submittedName>
</protein>
<evidence type="ECO:0000259" key="3">
    <source>
        <dbReference type="PROSITE" id="PS50977"/>
    </source>
</evidence>
<dbReference type="AlphaFoldDB" id="A0A1G6URL9"/>
<dbReference type="PROSITE" id="PS50977">
    <property type="entry name" value="HTH_TETR_2"/>
    <property type="match status" value="1"/>
</dbReference>
<dbReference type="InterPro" id="IPR001647">
    <property type="entry name" value="HTH_TetR"/>
</dbReference>
<dbReference type="Pfam" id="PF00440">
    <property type="entry name" value="TetR_N"/>
    <property type="match status" value="1"/>
</dbReference>
<sequence>MAAAIIAVVAEDPSGLSVAEVAQRAGISRQTFYKQFTSLEAAVAVTQQRVVTDLGRRIAEDLASGPPPTDGLERLLRIFEASFEIFAADPATLRFTSFYDFSFRVHRMSAADREEHPLAPPADGEGGMHDLLRAGQLDGSIDPSLPVETTWRALSTSMLGVIQRLQIQDDWTDGRDRAARETYAAMIAVWKRTLASS</sequence>
<dbReference type="InterPro" id="IPR036271">
    <property type="entry name" value="Tet_transcr_reg_TetR-rel_C_sf"/>
</dbReference>
<reference evidence="4 5" key="1">
    <citation type="submission" date="2016-10" db="EMBL/GenBank/DDBJ databases">
        <authorList>
            <person name="de Groot N.N."/>
        </authorList>
    </citation>
    <scope>NUCLEOTIDE SEQUENCE [LARGE SCALE GENOMIC DNA]</scope>
    <source>
        <strain evidence="4 5">CGMCC 4.6858</strain>
    </source>
</reference>
<dbReference type="GO" id="GO:0003677">
    <property type="term" value="F:DNA binding"/>
    <property type="evidence" value="ECO:0007669"/>
    <property type="project" value="UniProtKB-UniRule"/>
</dbReference>
<evidence type="ECO:0000313" key="5">
    <source>
        <dbReference type="Proteomes" id="UP000199034"/>
    </source>
</evidence>
<gene>
    <name evidence="4" type="ORF">SAMN05421872_10869</name>
</gene>
<dbReference type="Gene3D" id="1.10.357.10">
    <property type="entry name" value="Tetracycline Repressor, domain 2"/>
    <property type="match status" value="1"/>
</dbReference>
<organism evidence="4 5">
    <name type="scientific">Nocardioides lianchengensis</name>
    <dbReference type="NCBI Taxonomy" id="1045774"/>
    <lineage>
        <taxon>Bacteria</taxon>
        <taxon>Bacillati</taxon>
        <taxon>Actinomycetota</taxon>
        <taxon>Actinomycetes</taxon>
        <taxon>Propionibacteriales</taxon>
        <taxon>Nocardioidaceae</taxon>
        <taxon>Nocardioides</taxon>
    </lineage>
</organism>
<dbReference type="InterPro" id="IPR009057">
    <property type="entry name" value="Homeodomain-like_sf"/>
</dbReference>
<accession>A0A1G6URL9</accession>
<dbReference type="Proteomes" id="UP000199034">
    <property type="component" value="Unassembled WGS sequence"/>
</dbReference>
<evidence type="ECO:0000256" key="1">
    <source>
        <dbReference type="ARBA" id="ARBA00023125"/>
    </source>
</evidence>
<evidence type="ECO:0000256" key="2">
    <source>
        <dbReference type="PROSITE-ProRule" id="PRU00335"/>
    </source>
</evidence>
<proteinExistence type="predicted"/>
<dbReference type="SUPFAM" id="SSF46689">
    <property type="entry name" value="Homeodomain-like"/>
    <property type="match status" value="1"/>
</dbReference>
<feature type="domain" description="HTH tetR-type" evidence="3">
    <location>
        <begin position="1"/>
        <end position="54"/>
    </location>
</feature>
<keyword evidence="1 2" id="KW-0238">DNA-binding</keyword>